<reference evidence="2" key="2">
    <citation type="submission" date="2025-09" db="UniProtKB">
        <authorList>
            <consortium name="Ensembl"/>
        </authorList>
    </citation>
    <scope>IDENTIFICATION</scope>
</reference>
<dbReference type="InterPro" id="IPR001304">
    <property type="entry name" value="C-type_lectin-like"/>
</dbReference>
<evidence type="ECO:0000313" key="3">
    <source>
        <dbReference type="Proteomes" id="UP000261340"/>
    </source>
</evidence>
<dbReference type="PROSITE" id="PS50041">
    <property type="entry name" value="C_TYPE_LECTIN_2"/>
    <property type="match status" value="1"/>
</dbReference>
<dbReference type="Ensembl" id="ENSACIT00000018884.1">
    <property type="protein sequence ID" value="ENSACIP00000018390.1"/>
    <property type="gene ID" value="ENSACIG00000014356.1"/>
</dbReference>
<dbReference type="Gene3D" id="3.10.100.10">
    <property type="entry name" value="Mannose-Binding Protein A, subunit A"/>
    <property type="match status" value="1"/>
</dbReference>
<dbReference type="OMA" id="IPWRSST"/>
<evidence type="ECO:0000313" key="2">
    <source>
        <dbReference type="Ensembl" id="ENSACIP00000018390.1"/>
    </source>
</evidence>
<dbReference type="STRING" id="61819.ENSACIP00000018390"/>
<sequence length="135" mass="15153">MCSYNVSPLFKLPCSVVICWTKSSLSPFPFVCIALSFPKPNLSLSSCSPVLISSDCPDGWFQFGQQCFSFISSAKTWTEAQIYCQFDGGNLASIHSNEENQFVQTLTRGNTHDFPETWIGGTDAIHVWKYFNFII</sequence>
<name>A0A3Q0SDD7_AMPCI</name>
<evidence type="ECO:0000259" key="1">
    <source>
        <dbReference type="PROSITE" id="PS50041"/>
    </source>
</evidence>
<proteinExistence type="predicted"/>
<dbReference type="Pfam" id="PF00059">
    <property type="entry name" value="Lectin_C"/>
    <property type="match status" value="1"/>
</dbReference>
<dbReference type="SUPFAM" id="SSF56436">
    <property type="entry name" value="C-type lectin-like"/>
    <property type="match status" value="1"/>
</dbReference>
<accession>A0A3Q0SDD7</accession>
<keyword evidence="3" id="KW-1185">Reference proteome</keyword>
<reference evidence="2" key="1">
    <citation type="submission" date="2025-08" db="UniProtKB">
        <authorList>
            <consortium name="Ensembl"/>
        </authorList>
    </citation>
    <scope>IDENTIFICATION</scope>
</reference>
<protein>
    <recommendedName>
        <fullName evidence="1">C-type lectin domain-containing protein</fullName>
    </recommendedName>
</protein>
<dbReference type="Proteomes" id="UP000261340">
    <property type="component" value="Unplaced"/>
</dbReference>
<dbReference type="InterPro" id="IPR016186">
    <property type="entry name" value="C-type_lectin-like/link_sf"/>
</dbReference>
<dbReference type="GeneTree" id="ENSGT00970000193500"/>
<feature type="domain" description="C-type lectin" evidence="1">
    <location>
        <begin position="63"/>
        <end position="128"/>
    </location>
</feature>
<dbReference type="AlphaFoldDB" id="A0A3Q0SDD7"/>
<dbReference type="InterPro" id="IPR016187">
    <property type="entry name" value="CTDL_fold"/>
</dbReference>
<dbReference type="PANTHER" id="PTHR22803">
    <property type="entry name" value="MANNOSE, PHOSPHOLIPASE, LECTIN RECEPTOR RELATED"/>
    <property type="match status" value="1"/>
</dbReference>
<organism evidence="2 3">
    <name type="scientific">Amphilophus citrinellus</name>
    <name type="common">Midas cichlid</name>
    <name type="synonym">Cichlasoma citrinellum</name>
    <dbReference type="NCBI Taxonomy" id="61819"/>
    <lineage>
        <taxon>Eukaryota</taxon>
        <taxon>Metazoa</taxon>
        <taxon>Chordata</taxon>
        <taxon>Craniata</taxon>
        <taxon>Vertebrata</taxon>
        <taxon>Euteleostomi</taxon>
        <taxon>Actinopterygii</taxon>
        <taxon>Neopterygii</taxon>
        <taxon>Teleostei</taxon>
        <taxon>Neoteleostei</taxon>
        <taxon>Acanthomorphata</taxon>
        <taxon>Ovalentaria</taxon>
        <taxon>Cichlomorphae</taxon>
        <taxon>Cichliformes</taxon>
        <taxon>Cichlidae</taxon>
        <taxon>New World cichlids</taxon>
        <taxon>Cichlasomatinae</taxon>
        <taxon>Heroini</taxon>
        <taxon>Amphilophus</taxon>
    </lineage>
</organism>
<dbReference type="InterPro" id="IPR050111">
    <property type="entry name" value="C-type_lectin/snaclec_domain"/>
</dbReference>